<comment type="caution">
    <text evidence="2">The sequence shown here is derived from an EMBL/GenBank/DDBJ whole genome shotgun (WGS) entry which is preliminary data.</text>
</comment>
<protein>
    <submittedName>
        <fullName evidence="2">Uncharacterized protein</fullName>
    </submittedName>
</protein>
<feature type="signal peptide" evidence="1">
    <location>
        <begin position="1"/>
        <end position="22"/>
    </location>
</feature>
<gene>
    <name evidence="2" type="ORF">CGK74_06830</name>
</gene>
<reference evidence="2 3" key="1">
    <citation type="submission" date="2017-07" db="EMBL/GenBank/DDBJ databases">
        <title>Thauera sp. KNDSS-Mac4 genome sequence and assembly.</title>
        <authorList>
            <person name="Mayilraj S."/>
        </authorList>
    </citation>
    <scope>NUCLEOTIDE SEQUENCE [LARGE SCALE GENOMIC DNA]</scope>
    <source>
        <strain evidence="2 3">KNDSS-Mac4</strain>
    </source>
</reference>
<sequence>MKLAKLFGAAALFASMVATAHAANTTVTVKVKNSTTTEAAYTYEYFSGSVSPTPGSILPSNTTTFYLTSVADTVSGMRFVYASGNKKCRFAASHQVNPSTKVPSWTKTGTSIGTTRATCNANITAAQAGLPYNYTVEFEIK</sequence>
<evidence type="ECO:0000313" key="3">
    <source>
        <dbReference type="Proteomes" id="UP000215181"/>
    </source>
</evidence>
<accession>A0A235F0F9</accession>
<feature type="chain" id="PRO_5012285708" evidence="1">
    <location>
        <begin position="23"/>
        <end position="141"/>
    </location>
</feature>
<dbReference type="Proteomes" id="UP000215181">
    <property type="component" value="Unassembled WGS sequence"/>
</dbReference>
<keyword evidence="1" id="KW-0732">Signal</keyword>
<organism evidence="2 3">
    <name type="scientific">Thauera propionica</name>
    <dbReference type="NCBI Taxonomy" id="2019431"/>
    <lineage>
        <taxon>Bacteria</taxon>
        <taxon>Pseudomonadati</taxon>
        <taxon>Pseudomonadota</taxon>
        <taxon>Betaproteobacteria</taxon>
        <taxon>Rhodocyclales</taxon>
        <taxon>Zoogloeaceae</taxon>
        <taxon>Thauera</taxon>
    </lineage>
</organism>
<evidence type="ECO:0000313" key="2">
    <source>
        <dbReference type="EMBL" id="OYD54503.1"/>
    </source>
</evidence>
<dbReference type="AlphaFoldDB" id="A0A235F0F9"/>
<name>A0A235F0F9_9RHOO</name>
<proteinExistence type="predicted"/>
<keyword evidence="3" id="KW-1185">Reference proteome</keyword>
<dbReference type="RefSeq" id="WP_075123233.1">
    <property type="nucleotide sequence ID" value="NZ_NOIH01000007.1"/>
</dbReference>
<dbReference type="GeneID" id="300416256"/>
<evidence type="ECO:0000256" key="1">
    <source>
        <dbReference type="SAM" id="SignalP"/>
    </source>
</evidence>
<dbReference type="EMBL" id="NOIH01000007">
    <property type="protein sequence ID" value="OYD54503.1"/>
    <property type="molecule type" value="Genomic_DNA"/>
</dbReference>